<dbReference type="Proteomes" id="UP001158416">
    <property type="component" value="Unassembled WGS sequence"/>
</dbReference>
<evidence type="ECO:0000313" key="2">
    <source>
        <dbReference type="Proteomes" id="UP001158416"/>
    </source>
</evidence>
<sequence length="302" mass="33810">MPGKLYFDGMHGIGDNINQRCFIKALAQKGHEIWLKTPLPEIYAGIPNLHFVKANTPLRTQRKNEQSTSVRFEPEPPGIPRQRIFYGNGHLQAGSIFDAMQQQFGTLPATMDLPHYLAPDIPVPDGKPIAVIRPTTERTEWHNASRGPLNKYVDEVSRLLAIRGFHVISIADNEPGQEWIPDLEPFAHRKLHDGQLSITQMLALVGQADIVLTGACVVMHAALAYGKPMICLQGGNGGNNHHTKVTDPRCMDLSRALFVYPDNYCRCQEMKHSCDKTISRLSERVKPFIENVYQASRKRAAA</sequence>
<evidence type="ECO:0000313" key="1">
    <source>
        <dbReference type="EMBL" id="MDH1321176.1"/>
    </source>
</evidence>
<name>A0AA42PVR7_9ENTR</name>
<dbReference type="Gene3D" id="3.40.50.2000">
    <property type="entry name" value="Glycogen Phosphorylase B"/>
    <property type="match status" value="1"/>
</dbReference>
<dbReference type="EMBL" id="JAOCAP010000020">
    <property type="protein sequence ID" value="MDH1321176.1"/>
    <property type="molecule type" value="Genomic_DNA"/>
</dbReference>
<proteinExistence type="predicted"/>
<organism evidence="1 2">
    <name type="scientific">Enterobacter bugandensis</name>
    <dbReference type="NCBI Taxonomy" id="881260"/>
    <lineage>
        <taxon>Bacteria</taxon>
        <taxon>Pseudomonadati</taxon>
        <taxon>Pseudomonadota</taxon>
        <taxon>Gammaproteobacteria</taxon>
        <taxon>Enterobacterales</taxon>
        <taxon>Enterobacteriaceae</taxon>
        <taxon>Enterobacter</taxon>
    </lineage>
</organism>
<gene>
    <name evidence="1" type="ORF">N5C39_22670</name>
</gene>
<accession>A0AA42PVR7</accession>
<dbReference type="RefSeq" id="WP_280030341.1">
    <property type="nucleotide sequence ID" value="NZ_JAOCAP010000020.1"/>
</dbReference>
<protein>
    <submittedName>
        <fullName evidence="1">Glycosyltransferase family 9 protein</fullName>
    </submittedName>
</protein>
<reference evidence="1" key="1">
    <citation type="submission" date="2022-09" db="EMBL/GenBank/DDBJ databases">
        <title>Intensive care unit water sources are persistently colonized with multi-drug resistant bacteria and are the site of extensive horizontal gene transfer of antibiotic resistance genes.</title>
        <authorList>
            <person name="Diorio-Toth L."/>
        </authorList>
    </citation>
    <scope>NUCLEOTIDE SEQUENCE</scope>
    <source>
        <strain evidence="1">GD03936</strain>
    </source>
</reference>
<comment type="caution">
    <text evidence="1">The sequence shown here is derived from an EMBL/GenBank/DDBJ whole genome shotgun (WGS) entry which is preliminary data.</text>
</comment>
<dbReference type="AlphaFoldDB" id="A0AA42PVR7"/>
<dbReference type="SUPFAM" id="SSF53756">
    <property type="entry name" value="UDP-Glycosyltransferase/glycogen phosphorylase"/>
    <property type="match status" value="1"/>
</dbReference>